<reference evidence="2" key="1">
    <citation type="submission" date="2014-11" db="EMBL/GenBank/DDBJ databases">
        <authorList>
            <person name="Amaro Gonzalez C."/>
        </authorList>
    </citation>
    <scope>NUCLEOTIDE SEQUENCE</scope>
</reference>
<reference evidence="2" key="2">
    <citation type="journal article" date="2015" name="Fish Shellfish Immunol.">
        <title>Early steps in the European eel (Anguilla anguilla)-Vibrio vulnificus interaction in the gills: Role of the RtxA13 toxin.</title>
        <authorList>
            <person name="Callol A."/>
            <person name="Pajuelo D."/>
            <person name="Ebbesson L."/>
            <person name="Teles M."/>
            <person name="MacKenzie S."/>
            <person name="Amaro C."/>
        </authorList>
    </citation>
    <scope>NUCLEOTIDE SEQUENCE</scope>
</reference>
<accession>A0A0E9T5R8</accession>
<keyword evidence="1" id="KW-0812">Transmembrane</keyword>
<dbReference type="AlphaFoldDB" id="A0A0E9T5R8"/>
<keyword evidence="1" id="KW-1133">Transmembrane helix</keyword>
<dbReference type="EMBL" id="GBXM01060277">
    <property type="protein sequence ID" value="JAH48300.1"/>
    <property type="molecule type" value="Transcribed_RNA"/>
</dbReference>
<evidence type="ECO:0000313" key="2">
    <source>
        <dbReference type="EMBL" id="JAH48300.1"/>
    </source>
</evidence>
<organism evidence="2">
    <name type="scientific">Anguilla anguilla</name>
    <name type="common">European freshwater eel</name>
    <name type="synonym">Muraena anguilla</name>
    <dbReference type="NCBI Taxonomy" id="7936"/>
    <lineage>
        <taxon>Eukaryota</taxon>
        <taxon>Metazoa</taxon>
        <taxon>Chordata</taxon>
        <taxon>Craniata</taxon>
        <taxon>Vertebrata</taxon>
        <taxon>Euteleostomi</taxon>
        <taxon>Actinopterygii</taxon>
        <taxon>Neopterygii</taxon>
        <taxon>Teleostei</taxon>
        <taxon>Anguilliformes</taxon>
        <taxon>Anguillidae</taxon>
        <taxon>Anguilla</taxon>
    </lineage>
</organism>
<sequence>MCSRLYVSKYVCMHVCVLELGGGVVPYSALIPLLLLSLLLLSL</sequence>
<feature type="transmembrane region" description="Helical" evidence="1">
    <location>
        <begin position="20"/>
        <end position="41"/>
    </location>
</feature>
<proteinExistence type="predicted"/>
<keyword evidence="1" id="KW-0472">Membrane</keyword>
<name>A0A0E9T5R8_ANGAN</name>
<protein>
    <submittedName>
        <fullName evidence="2">Uncharacterized protein</fullName>
    </submittedName>
</protein>
<evidence type="ECO:0000256" key="1">
    <source>
        <dbReference type="SAM" id="Phobius"/>
    </source>
</evidence>